<evidence type="ECO:0000259" key="1">
    <source>
        <dbReference type="Pfam" id="PF14213"/>
    </source>
</evidence>
<dbReference type="EMBL" id="JBHSCX010000021">
    <property type="protein sequence ID" value="MFC4364038.1"/>
    <property type="molecule type" value="Genomic_DNA"/>
</dbReference>
<comment type="caution">
    <text evidence="2">The sequence shown here is derived from an EMBL/GenBank/DDBJ whole genome shotgun (WGS) entry which is preliminary data.</text>
</comment>
<keyword evidence="3" id="KW-1185">Reference proteome</keyword>
<evidence type="ECO:0000313" key="2">
    <source>
        <dbReference type="EMBL" id="MFC4364038.1"/>
    </source>
</evidence>
<dbReference type="Proteomes" id="UP001595840">
    <property type="component" value="Unassembled WGS sequence"/>
</dbReference>
<proteinExistence type="predicted"/>
<sequence>MTFYSIGKQFSEEPAGRYYSDGKGSGEEFREEVLVPLIRKLKSGDILEIRLDEGVESYGSSFLSESFGGLVAHGYFHSEELLSKLKFSYEDEDFEFYENRIFQYIKESSFDSKTYVSSKQNTRK</sequence>
<dbReference type="Pfam" id="PF14213">
    <property type="entry name" value="DUF4325"/>
    <property type="match status" value="1"/>
</dbReference>
<dbReference type="RefSeq" id="WP_290262869.1">
    <property type="nucleotide sequence ID" value="NZ_JAUFQG010000004.1"/>
</dbReference>
<dbReference type="InterPro" id="IPR025474">
    <property type="entry name" value="DUF4325"/>
</dbReference>
<name>A0ABV8VA19_9GAMM</name>
<gene>
    <name evidence="2" type="ORF">ACFOX3_17095</name>
</gene>
<accession>A0ABV8VA19</accession>
<protein>
    <submittedName>
        <fullName evidence="2">STAS-like domain-containing protein</fullName>
    </submittedName>
</protein>
<evidence type="ECO:0000313" key="3">
    <source>
        <dbReference type="Proteomes" id="UP001595840"/>
    </source>
</evidence>
<feature type="domain" description="DUF4325" evidence="1">
    <location>
        <begin position="25"/>
        <end position="89"/>
    </location>
</feature>
<reference evidence="3" key="1">
    <citation type="journal article" date="2019" name="Int. J. Syst. Evol. Microbiol.">
        <title>The Global Catalogue of Microorganisms (GCM) 10K type strain sequencing project: providing services to taxonomists for standard genome sequencing and annotation.</title>
        <authorList>
            <consortium name="The Broad Institute Genomics Platform"/>
            <consortium name="The Broad Institute Genome Sequencing Center for Infectious Disease"/>
            <person name="Wu L."/>
            <person name="Ma J."/>
        </authorList>
    </citation>
    <scope>NUCLEOTIDE SEQUENCE [LARGE SCALE GENOMIC DNA]</scope>
    <source>
        <strain evidence="3">CECT 8570</strain>
    </source>
</reference>
<organism evidence="2 3">
    <name type="scientific">Simiduia curdlanivorans</name>
    <dbReference type="NCBI Taxonomy" id="1492769"/>
    <lineage>
        <taxon>Bacteria</taxon>
        <taxon>Pseudomonadati</taxon>
        <taxon>Pseudomonadota</taxon>
        <taxon>Gammaproteobacteria</taxon>
        <taxon>Cellvibrionales</taxon>
        <taxon>Cellvibrionaceae</taxon>
        <taxon>Simiduia</taxon>
    </lineage>
</organism>